<accession>A0A9D4LEW3</accession>
<gene>
    <name evidence="1" type="ORF">DPMN_099109</name>
</gene>
<evidence type="ECO:0000313" key="2">
    <source>
        <dbReference type="Proteomes" id="UP000828390"/>
    </source>
</evidence>
<protein>
    <submittedName>
        <fullName evidence="1">Uncharacterized protein</fullName>
    </submittedName>
</protein>
<dbReference type="Proteomes" id="UP000828390">
    <property type="component" value="Unassembled WGS sequence"/>
</dbReference>
<evidence type="ECO:0000313" key="1">
    <source>
        <dbReference type="EMBL" id="KAH3856519.1"/>
    </source>
</evidence>
<sequence>MRECESTMTRMRQYDDDSAQLRLRECDMAITRMRERQSTMTRMRQYDDDSATNTMARTRWRECDDTMATVRYDYRIVAIVLSHCRNRIVALSHIAFSHSRHRVLTFAPSYCRTVVIVLSNSCHRTLAFSHSRPLDFNV</sequence>
<comment type="caution">
    <text evidence="1">The sequence shown here is derived from an EMBL/GenBank/DDBJ whole genome shotgun (WGS) entry which is preliminary data.</text>
</comment>
<dbReference type="EMBL" id="JAIWYP010000003">
    <property type="protein sequence ID" value="KAH3856519.1"/>
    <property type="molecule type" value="Genomic_DNA"/>
</dbReference>
<proteinExistence type="predicted"/>
<reference evidence="1" key="1">
    <citation type="journal article" date="2019" name="bioRxiv">
        <title>The Genome of the Zebra Mussel, Dreissena polymorpha: A Resource for Invasive Species Research.</title>
        <authorList>
            <person name="McCartney M.A."/>
            <person name="Auch B."/>
            <person name="Kono T."/>
            <person name="Mallez S."/>
            <person name="Zhang Y."/>
            <person name="Obille A."/>
            <person name="Becker A."/>
            <person name="Abrahante J.E."/>
            <person name="Garbe J."/>
            <person name="Badalamenti J.P."/>
            <person name="Herman A."/>
            <person name="Mangelson H."/>
            <person name="Liachko I."/>
            <person name="Sullivan S."/>
            <person name="Sone E.D."/>
            <person name="Koren S."/>
            <person name="Silverstein K.A.T."/>
            <person name="Beckman K.B."/>
            <person name="Gohl D.M."/>
        </authorList>
    </citation>
    <scope>NUCLEOTIDE SEQUENCE</scope>
    <source>
        <strain evidence="1">Duluth1</strain>
        <tissue evidence="1">Whole animal</tissue>
    </source>
</reference>
<reference evidence="1" key="2">
    <citation type="submission" date="2020-11" db="EMBL/GenBank/DDBJ databases">
        <authorList>
            <person name="McCartney M.A."/>
            <person name="Auch B."/>
            <person name="Kono T."/>
            <person name="Mallez S."/>
            <person name="Becker A."/>
            <person name="Gohl D.M."/>
            <person name="Silverstein K.A.T."/>
            <person name="Koren S."/>
            <person name="Bechman K.B."/>
            <person name="Herman A."/>
            <person name="Abrahante J.E."/>
            <person name="Garbe J."/>
        </authorList>
    </citation>
    <scope>NUCLEOTIDE SEQUENCE</scope>
    <source>
        <strain evidence="1">Duluth1</strain>
        <tissue evidence="1">Whole animal</tissue>
    </source>
</reference>
<keyword evidence="2" id="KW-1185">Reference proteome</keyword>
<organism evidence="1 2">
    <name type="scientific">Dreissena polymorpha</name>
    <name type="common">Zebra mussel</name>
    <name type="synonym">Mytilus polymorpha</name>
    <dbReference type="NCBI Taxonomy" id="45954"/>
    <lineage>
        <taxon>Eukaryota</taxon>
        <taxon>Metazoa</taxon>
        <taxon>Spiralia</taxon>
        <taxon>Lophotrochozoa</taxon>
        <taxon>Mollusca</taxon>
        <taxon>Bivalvia</taxon>
        <taxon>Autobranchia</taxon>
        <taxon>Heteroconchia</taxon>
        <taxon>Euheterodonta</taxon>
        <taxon>Imparidentia</taxon>
        <taxon>Neoheterodontei</taxon>
        <taxon>Myida</taxon>
        <taxon>Dreissenoidea</taxon>
        <taxon>Dreissenidae</taxon>
        <taxon>Dreissena</taxon>
    </lineage>
</organism>
<dbReference type="AlphaFoldDB" id="A0A9D4LEW3"/>
<name>A0A9D4LEW3_DREPO</name>